<evidence type="ECO:0000256" key="3">
    <source>
        <dbReference type="ARBA" id="ARBA00023163"/>
    </source>
</evidence>
<dbReference type="PANTHER" id="PTHR31719">
    <property type="entry name" value="NAC TRANSCRIPTION FACTOR 56"/>
    <property type="match status" value="1"/>
</dbReference>
<dbReference type="GO" id="GO:0003677">
    <property type="term" value="F:DNA binding"/>
    <property type="evidence" value="ECO:0007669"/>
    <property type="project" value="UniProtKB-KW"/>
</dbReference>
<feature type="region of interest" description="Disordered" evidence="5">
    <location>
        <begin position="182"/>
        <end position="205"/>
    </location>
</feature>
<dbReference type="InterPro" id="IPR036093">
    <property type="entry name" value="NAC_dom_sf"/>
</dbReference>
<gene>
    <name evidence="7" type="ORF">CTI12_AA197610</name>
</gene>
<dbReference type="PROSITE" id="PS51005">
    <property type="entry name" value="NAC"/>
    <property type="match status" value="1"/>
</dbReference>
<evidence type="ECO:0000313" key="8">
    <source>
        <dbReference type="Proteomes" id="UP000245207"/>
    </source>
</evidence>
<evidence type="ECO:0000256" key="2">
    <source>
        <dbReference type="ARBA" id="ARBA00023125"/>
    </source>
</evidence>
<accession>A0A2U1P3I6</accession>
<evidence type="ECO:0000313" key="7">
    <source>
        <dbReference type="EMBL" id="PWA80334.1"/>
    </source>
</evidence>
<keyword evidence="2" id="KW-0238">DNA-binding</keyword>
<feature type="domain" description="NAC" evidence="6">
    <location>
        <begin position="9"/>
        <end position="136"/>
    </location>
</feature>
<dbReference type="SUPFAM" id="SSF101941">
    <property type="entry name" value="NAC domain"/>
    <property type="match status" value="1"/>
</dbReference>
<protein>
    <submittedName>
        <fullName evidence="7">No apical meristem (NAM) protein</fullName>
    </submittedName>
</protein>
<evidence type="ECO:0000259" key="6">
    <source>
        <dbReference type="PROSITE" id="PS51005"/>
    </source>
</evidence>
<keyword evidence="4" id="KW-0539">Nucleus</keyword>
<dbReference type="Pfam" id="PF02365">
    <property type="entry name" value="NAM"/>
    <property type="match status" value="1"/>
</dbReference>
<keyword evidence="8" id="KW-1185">Reference proteome</keyword>
<organism evidence="7 8">
    <name type="scientific">Artemisia annua</name>
    <name type="common">Sweet wormwood</name>
    <dbReference type="NCBI Taxonomy" id="35608"/>
    <lineage>
        <taxon>Eukaryota</taxon>
        <taxon>Viridiplantae</taxon>
        <taxon>Streptophyta</taxon>
        <taxon>Embryophyta</taxon>
        <taxon>Tracheophyta</taxon>
        <taxon>Spermatophyta</taxon>
        <taxon>Magnoliopsida</taxon>
        <taxon>eudicotyledons</taxon>
        <taxon>Gunneridae</taxon>
        <taxon>Pentapetalae</taxon>
        <taxon>asterids</taxon>
        <taxon>campanulids</taxon>
        <taxon>Asterales</taxon>
        <taxon>Asteraceae</taxon>
        <taxon>Asteroideae</taxon>
        <taxon>Anthemideae</taxon>
        <taxon>Artemisiinae</taxon>
        <taxon>Artemisia</taxon>
    </lineage>
</organism>
<name>A0A2U1P3I6_ARTAN</name>
<feature type="compositionally biased region" description="Polar residues" evidence="5">
    <location>
        <begin position="326"/>
        <end position="335"/>
    </location>
</feature>
<dbReference type="InterPro" id="IPR003441">
    <property type="entry name" value="NAC-dom"/>
</dbReference>
<keyword evidence="3" id="KW-0804">Transcription</keyword>
<evidence type="ECO:0000256" key="1">
    <source>
        <dbReference type="ARBA" id="ARBA00023015"/>
    </source>
</evidence>
<feature type="region of interest" description="Disordered" evidence="5">
    <location>
        <begin position="298"/>
        <end position="357"/>
    </location>
</feature>
<dbReference type="GO" id="GO:0006355">
    <property type="term" value="P:regulation of DNA-templated transcription"/>
    <property type="evidence" value="ECO:0007669"/>
    <property type="project" value="InterPro"/>
</dbReference>
<dbReference type="OrthoDB" id="1625833at2759"/>
<comment type="caution">
    <text evidence="7">The sequence shown here is derived from an EMBL/GenBank/DDBJ whole genome shotgun (WGS) entry which is preliminary data.</text>
</comment>
<dbReference type="Gene3D" id="2.170.150.80">
    <property type="entry name" value="NAC domain"/>
    <property type="match status" value="1"/>
</dbReference>
<evidence type="ECO:0000256" key="4">
    <source>
        <dbReference type="ARBA" id="ARBA00023242"/>
    </source>
</evidence>
<dbReference type="Proteomes" id="UP000245207">
    <property type="component" value="Unassembled WGS sequence"/>
</dbReference>
<evidence type="ECO:0000256" key="5">
    <source>
        <dbReference type="SAM" id="MobiDB-lite"/>
    </source>
</evidence>
<keyword evidence="1" id="KW-0805">Transcription regulation</keyword>
<sequence>MCPPAFVSPAAELNEYSTYEDIFKLIMRLKSGHRLPLNVLTDVDPYQFTPSNLPADMWYLWSGKKTDAVNGFWKSTGVACEIYSTSTISGLRKTFNFYEGRSPDGKKTSWIMQKYTATDKFTSKPDQKALYRVFMVDDNVSGQISKSELMAKNIDVVGGPSAMVNRSPDPPVEDFLELNDLINPLSPNTNGSPDRPSGIANRSPDLPIEDDALSGDFLELNDLDIPLSRSTSSADSSCMTMSVTSEELFDDLDALLGELGDDTVDTEIQDSGVKLNVSAPAKLKEVVVQPTTLESLNNGEETKLCTEETSKTNSTPQNDPADHCIASTSNGVNATPSPSSSEGSSKEEKRDRANRHKKRKMMKYLCFLAF</sequence>
<reference evidence="7 8" key="1">
    <citation type="journal article" date="2018" name="Mol. Plant">
        <title>The genome of Artemisia annua provides insight into the evolution of Asteraceae family and artemisinin biosynthesis.</title>
        <authorList>
            <person name="Shen Q."/>
            <person name="Zhang L."/>
            <person name="Liao Z."/>
            <person name="Wang S."/>
            <person name="Yan T."/>
            <person name="Shi P."/>
            <person name="Liu M."/>
            <person name="Fu X."/>
            <person name="Pan Q."/>
            <person name="Wang Y."/>
            <person name="Lv Z."/>
            <person name="Lu X."/>
            <person name="Zhang F."/>
            <person name="Jiang W."/>
            <person name="Ma Y."/>
            <person name="Chen M."/>
            <person name="Hao X."/>
            <person name="Li L."/>
            <person name="Tang Y."/>
            <person name="Lv G."/>
            <person name="Zhou Y."/>
            <person name="Sun X."/>
            <person name="Brodelius P.E."/>
            <person name="Rose J.K.C."/>
            <person name="Tang K."/>
        </authorList>
    </citation>
    <scope>NUCLEOTIDE SEQUENCE [LARGE SCALE GENOMIC DNA]</scope>
    <source>
        <strain evidence="8">cv. Huhao1</strain>
        <tissue evidence="7">Leaf</tissue>
    </source>
</reference>
<proteinExistence type="predicted"/>
<feature type="compositionally biased region" description="Basic and acidic residues" evidence="5">
    <location>
        <begin position="300"/>
        <end position="310"/>
    </location>
</feature>
<dbReference type="STRING" id="35608.A0A2U1P3I6"/>
<dbReference type="EMBL" id="PKPP01001735">
    <property type="protein sequence ID" value="PWA80334.1"/>
    <property type="molecule type" value="Genomic_DNA"/>
</dbReference>
<dbReference type="PANTHER" id="PTHR31719:SF94">
    <property type="entry name" value="PROTEIN ATAF2"/>
    <property type="match status" value="1"/>
</dbReference>
<dbReference type="AlphaFoldDB" id="A0A2U1P3I6"/>